<dbReference type="RefSeq" id="WP_007568954.1">
    <property type="nucleotide sequence ID" value="NZ_JAJALK010000027.1"/>
</dbReference>
<gene>
    <name evidence="1" type="ORF">QO001_006373</name>
</gene>
<dbReference type="AlphaFoldDB" id="A0AAJ1TZH8"/>
<name>A0AAJ1TZH8_9HYPH</name>
<comment type="caution">
    <text evidence="1">The sequence shown here is derived from an EMBL/GenBank/DDBJ whole genome shotgun (WGS) entry which is preliminary data.</text>
</comment>
<evidence type="ECO:0000313" key="1">
    <source>
        <dbReference type="EMBL" id="MDQ0547414.1"/>
    </source>
</evidence>
<dbReference type="Proteomes" id="UP001223420">
    <property type="component" value="Unassembled WGS sequence"/>
</dbReference>
<sequence>MPEQTMPAKTGRDIILIDDARHPQWVAAANAFARRMGSTTYIILQVHQPDTRWFESNRLAMPQPEQLESFARDGIVLLPTWHQVQMLAYNPNSFASIAVTTCINEAVSRYAGRQVRLAKLGGSETDLIEQRLLATRVLHAFDALDADGLAALCEAAFLNDPEVASMHLRFDDLRTHHRPLWLEKLNAAWLKEKINLEKLASLNYR</sequence>
<reference evidence="1" key="1">
    <citation type="submission" date="2023-07" db="EMBL/GenBank/DDBJ databases">
        <title>Genomic Encyclopedia of Type Strains, Phase IV (KMG-IV): sequencing the most valuable type-strain genomes for metagenomic binning, comparative biology and taxonomic classification.</title>
        <authorList>
            <person name="Goeker M."/>
        </authorList>
    </citation>
    <scope>NUCLEOTIDE SEQUENCE</scope>
    <source>
        <strain evidence="1">DSM 19569</strain>
    </source>
</reference>
<protein>
    <submittedName>
        <fullName evidence="1">Uncharacterized protein</fullName>
    </submittedName>
</protein>
<dbReference type="EMBL" id="JAUSWL010000025">
    <property type="protein sequence ID" value="MDQ0547414.1"/>
    <property type="molecule type" value="Genomic_DNA"/>
</dbReference>
<evidence type="ECO:0000313" key="2">
    <source>
        <dbReference type="Proteomes" id="UP001223420"/>
    </source>
</evidence>
<proteinExistence type="predicted"/>
<organism evidence="1 2">
    <name type="scientific">Methylobacterium brachiatum</name>
    <dbReference type="NCBI Taxonomy" id="269660"/>
    <lineage>
        <taxon>Bacteria</taxon>
        <taxon>Pseudomonadati</taxon>
        <taxon>Pseudomonadota</taxon>
        <taxon>Alphaproteobacteria</taxon>
        <taxon>Hyphomicrobiales</taxon>
        <taxon>Methylobacteriaceae</taxon>
        <taxon>Methylobacterium</taxon>
    </lineage>
</organism>
<accession>A0AAJ1TZH8</accession>